<evidence type="ECO:0000313" key="4">
    <source>
        <dbReference type="Proteomes" id="UP000274201"/>
    </source>
</evidence>
<evidence type="ECO:0000259" key="2">
    <source>
        <dbReference type="PROSITE" id="PS51194"/>
    </source>
</evidence>
<feature type="domain" description="Helicase ATP-binding" evidence="1">
    <location>
        <begin position="192"/>
        <end position="395"/>
    </location>
</feature>
<dbReference type="GO" id="GO:0003677">
    <property type="term" value="F:DNA binding"/>
    <property type="evidence" value="ECO:0007669"/>
    <property type="project" value="InterPro"/>
</dbReference>
<dbReference type="SMART" id="SM00487">
    <property type="entry name" value="DEXDc"/>
    <property type="match status" value="1"/>
</dbReference>
<dbReference type="Proteomes" id="UP000274201">
    <property type="component" value="Chromosome"/>
</dbReference>
<dbReference type="InterPro" id="IPR011335">
    <property type="entry name" value="Restrct_endonuc-II-like"/>
</dbReference>
<dbReference type="GO" id="GO:0005524">
    <property type="term" value="F:ATP binding"/>
    <property type="evidence" value="ECO:0007669"/>
    <property type="project" value="InterPro"/>
</dbReference>
<dbReference type="CDD" id="cd22333">
    <property type="entry name" value="LlaBIII_nuclease-like"/>
    <property type="match status" value="1"/>
</dbReference>
<gene>
    <name evidence="3" type="ORF">NCTC12905_01713</name>
</gene>
<dbReference type="InterPro" id="IPR039442">
    <property type="entry name" value="Mrr-like_dom"/>
</dbReference>
<dbReference type="InterPro" id="IPR006935">
    <property type="entry name" value="Helicase/UvrB_N"/>
</dbReference>
<dbReference type="PROSITE" id="PS51194">
    <property type="entry name" value="HELICASE_CTER"/>
    <property type="match status" value="1"/>
</dbReference>
<dbReference type="GO" id="GO:0005829">
    <property type="term" value="C:cytosol"/>
    <property type="evidence" value="ECO:0007669"/>
    <property type="project" value="TreeGrafter"/>
</dbReference>
<dbReference type="Gene3D" id="3.40.50.300">
    <property type="entry name" value="P-loop containing nucleotide triphosphate hydrolases"/>
    <property type="match status" value="2"/>
</dbReference>
<dbReference type="Pfam" id="PF22240">
    <property type="entry name" value="ISP_coupler"/>
    <property type="match status" value="1"/>
</dbReference>
<feature type="domain" description="Helicase C-terminal" evidence="2">
    <location>
        <begin position="462"/>
        <end position="656"/>
    </location>
</feature>
<protein>
    <submittedName>
        <fullName evidence="3">Type I restriction enzyme EcoKI subunit R</fullName>
    </submittedName>
</protein>
<dbReference type="InterPro" id="IPR050742">
    <property type="entry name" value="Helicase_Restrict-Modif_Enz"/>
</dbReference>
<dbReference type="Pfam" id="PF13156">
    <property type="entry name" value="Mrr_cat_2"/>
    <property type="match status" value="1"/>
</dbReference>
<reference evidence="3 4" key="1">
    <citation type="submission" date="2018-12" db="EMBL/GenBank/DDBJ databases">
        <authorList>
            <consortium name="Pathogen Informatics"/>
        </authorList>
    </citation>
    <scope>NUCLEOTIDE SEQUENCE [LARGE SCALE GENOMIC DNA]</scope>
    <source>
        <strain evidence="3 4">NCTC12905</strain>
    </source>
</reference>
<dbReference type="InterPro" id="IPR001650">
    <property type="entry name" value="Helicase_C-like"/>
</dbReference>
<evidence type="ECO:0000313" key="3">
    <source>
        <dbReference type="EMBL" id="VEJ46023.1"/>
    </source>
</evidence>
<dbReference type="PROSITE" id="PS51192">
    <property type="entry name" value="HELICASE_ATP_BIND_1"/>
    <property type="match status" value="1"/>
</dbReference>
<proteinExistence type="predicted"/>
<dbReference type="SUPFAM" id="SSF52540">
    <property type="entry name" value="P-loop containing nucleoside triphosphate hydrolases"/>
    <property type="match status" value="1"/>
</dbReference>
<dbReference type="AlphaFoldDB" id="A0A3S5A1A2"/>
<dbReference type="SUPFAM" id="SSF52980">
    <property type="entry name" value="Restriction endonuclease-like"/>
    <property type="match status" value="1"/>
</dbReference>
<sequence>MLQTLKSDYKQSSLRSLLQSYRQKAKSPRELGTLFENLVMAYLTQDPLQCQEYEQVQTYCEWAKERGEDGRDIGIDLVAKIRDEGGYVAIQCKCYNASHCIKKEDIDSFIAASGKKIFTRRLLIDSTESDWSDNASHTCEGQEVRIQQINLFDLENSQIDWSRFEGKETVVLKEQTKKKLLDHQKEALEAVCEGLQEADRGKLIMACGTGKTFTSLKIAEQIAGKGKRVLFLVPSLALMSQTIREWTSDTEVPLRSFAVCSDTQVGKRRKNQDDDAGLDTSDLALPATTDAKQLASKANKTSADVMTVIFSTYHSIQVISDAQKKYHLPEFDLIICDEAHRTTGAVLGTDNSESEFVKVHDNSIIQGKKRLYMTATPKIFTDNAKKQANEINAVLASMDDEELYGKNLYTYTFSKAVQNNLLAPYKIIVLGVNEEAVAQSIQHLMTDDNYELILDDKTKIVGCYQALSKIDLKVDLSDDPNPMRRALAFCKDIKTSERIRDTFNSDEIQDELRTLYESYKKTSPLHCRFEHIDGKQSAKKRNQALDWLKEDAGENTCRVLTNVRCLSEGVDVPALDAVMFLHPRKSHVDVIQAVGRIMRRAKGKKRGYIILPVGVPAGISAEQALRHNKRYKVVWQVINALLAHDENFEVILNQMILGQDVSHTLEILALDSMTAVEDKISIHEKSESVGLKIGKPAYEPSKSIGVQGRLPFFKEFRNALITLLTKKFAIADYWENWAGNVAEIAQNHINRLQNMLSDEKSEASHAFESFHLELKNNLNSDIKPRRSS</sequence>
<dbReference type="PANTHER" id="PTHR47396:SF1">
    <property type="entry name" value="ATP-DEPENDENT HELICASE IRC3-RELATED"/>
    <property type="match status" value="1"/>
</dbReference>
<evidence type="ECO:0000259" key="1">
    <source>
        <dbReference type="PROSITE" id="PS51192"/>
    </source>
</evidence>
<dbReference type="SMART" id="SM00490">
    <property type="entry name" value="HELICc"/>
    <property type="match status" value="1"/>
</dbReference>
<dbReference type="InterPro" id="IPR053980">
    <property type="entry name" value="ISP_coupler"/>
</dbReference>
<dbReference type="Pfam" id="PF00271">
    <property type="entry name" value="Helicase_C"/>
    <property type="match status" value="1"/>
</dbReference>
<dbReference type="EMBL" id="LR134529">
    <property type="protein sequence ID" value="VEJ46023.1"/>
    <property type="molecule type" value="Genomic_DNA"/>
</dbReference>
<dbReference type="RefSeq" id="WP_425320862.1">
    <property type="nucleotide sequence ID" value="NZ_LR134529.1"/>
</dbReference>
<name>A0A3S5A1A2_BARVI</name>
<dbReference type="GO" id="GO:0016787">
    <property type="term" value="F:hydrolase activity"/>
    <property type="evidence" value="ECO:0007669"/>
    <property type="project" value="InterPro"/>
</dbReference>
<dbReference type="Pfam" id="PF04851">
    <property type="entry name" value="ResIII"/>
    <property type="match status" value="1"/>
</dbReference>
<dbReference type="InterPro" id="IPR011856">
    <property type="entry name" value="tRNA_endonuc-like_dom_sf"/>
</dbReference>
<dbReference type="InterPro" id="IPR027417">
    <property type="entry name" value="P-loop_NTPase"/>
</dbReference>
<organism evidence="3 4">
    <name type="scientific">Bartonella vinsonii</name>
    <name type="common">Rochalimaea vinsonii</name>
    <dbReference type="NCBI Taxonomy" id="33047"/>
    <lineage>
        <taxon>Bacteria</taxon>
        <taxon>Pseudomonadati</taxon>
        <taxon>Pseudomonadota</taxon>
        <taxon>Alphaproteobacteria</taxon>
        <taxon>Hyphomicrobiales</taxon>
        <taxon>Bartonellaceae</taxon>
        <taxon>Bartonella</taxon>
    </lineage>
</organism>
<dbReference type="Gene3D" id="3.40.1350.10">
    <property type="match status" value="1"/>
</dbReference>
<accession>A0A3S5A1A2</accession>
<dbReference type="PANTHER" id="PTHR47396">
    <property type="entry name" value="TYPE I RESTRICTION ENZYME ECOKI R PROTEIN"/>
    <property type="match status" value="1"/>
</dbReference>
<dbReference type="InterPro" id="IPR014001">
    <property type="entry name" value="Helicase_ATP-bd"/>
</dbReference>
<dbReference type="REBASE" id="290175">
    <property type="entry name" value="Bvi12905ORF1710P"/>
</dbReference>